<evidence type="ECO:0000256" key="2">
    <source>
        <dbReference type="ARBA" id="ARBA00010701"/>
    </source>
</evidence>
<feature type="compositionally biased region" description="Basic and acidic residues" evidence="5">
    <location>
        <begin position="779"/>
        <end position="789"/>
    </location>
</feature>
<evidence type="ECO:0000256" key="3">
    <source>
        <dbReference type="ARBA" id="ARBA00022525"/>
    </source>
</evidence>
<dbReference type="GO" id="GO:0005615">
    <property type="term" value="C:extracellular space"/>
    <property type="evidence" value="ECO:0007669"/>
    <property type="project" value="TreeGrafter"/>
</dbReference>
<dbReference type="Gene3D" id="3.40.50.1820">
    <property type="entry name" value="alpha/beta hydrolase"/>
    <property type="match status" value="3"/>
</dbReference>
<protein>
    <recommendedName>
        <fullName evidence="7">Lipase domain-containing protein</fullName>
    </recommendedName>
</protein>
<evidence type="ECO:0000313" key="8">
    <source>
        <dbReference type="EMBL" id="CAG9796746.1"/>
    </source>
</evidence>
<keyword evidence="3" id="KW-0964">Secreted</keyword>
<dbReference type="PANTHER" id="PTHR11610:SF173">
    <property type="entry name" value="LIPASE DOMAIN-CONTAINING PROTEIN-RELATED"/>
    <property type="match status" value="1"/>
</dbReference>
<keyword evidence="9" id="KW-1185">Reference proteome</keyword>
<evidence type="ECO:0000256" key="5">
    <source>
        <dbReference type="SAM" id="MobiDB-lite"/>
    </source>
</evidence>
<evidence type="ECO:0000256" key="1">
    <source>
        <dbReference type="ARBA" id="ARBA00004613"/>
    </source>
</evidence>
<evidence type="ECO:0000259" key="7">
    <source>
        <dbReference type="Pfam" id="PF00151"/>
    </source>
</evidence>
<proteinExistence type="inferred from homology"/>
<evidence type="ECO:0000256" key="4">
    <source>
        <dbReference type="RuleBase" id="RU004262"/>
    </source>
</evidence>
<feature type="domain" description="Lipase" evidence="7">
    <location>
        <begin position="247"/>
        <end position="435"/>
    </location>
</feature>
<feature type="domain" description="Lipase" evidence="7">
    <location>
        <begin position="520"/>
        <end position="747"/>
    </location>
</feature>
<dbReference type="SUPFAM" id="SSF53474">
    <property type="entry name" value="alpha/beta-Hydrolases"/>
    <property type="match status" value="3"/>
</dbReference>
<name>A0A9N9WKE7_9NEOP</name>
<accession>A0A9N9WKE7</accession>
<evidence type="ECO:0000256" key="6">
    <source>
        <dbReference type="SAM" id="SignalP"/>
    </source>
</evidence>
<feature type="domain" description="Lipase" evidence="7">
    <location>
        <begin position="67"/>
        <end position="204"/>
    </location>
</feature>
<dbReference type="GO" id="GO:0016298">
    <property type="term" value="F:lipase activity"/>
    <property type="evidence" value="ECO:0007669"/>
    <property type="project" value="InterPro"/>
</dbReference>
<feature type="signal peptide" evidence="6">
    <location>
        <begin position="1"/>
        <end position="15"/>
    </location>
</feature>
<sequence length="789" mass="88123">MKYTQLLFVAVAVSAANVIKDPTAGYKEGDRFFYSPGDEDDILHLVDSHEAVDEEFIQHYARNPNNNVYWLFTRDNPDNHQVLHFNDIDSIYNSNFDTSKATVFLVHGWNGNGNNNKNRRLREDFLRDDDVNVIVLDWNRLANRNYVTAANGAPAVGRALGQFINWLVSLGASYDQIHLVGFSLGGPLVRNAGWETGGKIKRITVSAENITKDPTAGYKEGDRFFYFPGDGDHTLHLVDTQAPVDLEDNPDTHQVLQYNETFSVVHSNFDTSKDTVFLVHGWIGNGNNDMNRRLRDAFLQDGDVNIIVLDWSCLAYRDYVTAVLGVPEVGRALGRFINWLVSLGASYDKMHLVGFSLGGHVVGNAGRETGSQVRRITGLDPAGPLWHINEDRITENDAKYVEVIHTNANFLGYPNPCGDADFYPNGGVAKPYPHQTLPYSTLHFDEEKCITHTLSQFCYADLTFQGVSAANVIKDPTADYKEGDRFFYFPGDGDDTLHLVDSQEPIEQDFILNYARNPDNNAYWLFTRNNPDQQQVLHLNDAASLHNSNFDTSKDTVFLVHGWNGNGNNKMNKRLKEAFLQNNDVNIIVLDWNRLANRNYVTARNGVPAVGRALGQFINWLVSLGASYDKMHLVGFSLGAHLVGNAGRETGGKVSRITGLDPAGPLWSRNTDRITEEDAQYVEVIHTNTNFLGYTNPCGDADFYPNGGGSMPGCWTNTCSHGKAYDYMASTVTYNHLLANQCDTLRDATRNRCNGDLNPMGNSDLNKYKVASRQPPAGRDPRSEETPYS</sequence>
<dbReference type="GO" id="GO:0017171">
    <property type="term" value="F:serine hydrolase activity"/>
    <property type="evidence" value="ECO:0007669"/>
    <property type="project" value="TreeGrafter"/>
</dbReference>
<comment type="subcellular location">
    <subcellularLocation>
        <location evidence="1">Secreted</location>
    </subcellularLocation>
</comment>
<feature type="chain" id="PRO_5040264631" description="Lipase domain-containing protein" evidence="6">
    <location>
        <begin position="16"/>
        <end position="789"/>
    </location>
</feature>
<gene>
    <name evidence="8" type="ORF">DIATSA_LOCUS13908</name>
</gene>
<organism evidence="8 9">
    <name type="scientific">Diatraea saccharalis</name>
    <name type="common">sugarcane borer</name>
    <dbReference type="NCBI Taxonomy" id="40085"/>
    <lineage>
        <taxon>Eukaryota</taxon>
        <taxon>Metazoa</taxon>
        <taxon>Ecdysozoa</taxon>
        <taxon>Arthropoda</taxon>
        <taxon>Hexapoda</taxon>
        <taxon>Insecta</taxon>
        <taxon>Pterygota</taxon>
        <taxon>Neoptera</taxon>
        <taxon>Endopterygota</taxon>
        <taxon>Lepidoptera</taxon>
        <taxon>Glossata</taxon>
        <taxon>Ditrysia</taxon>
        <taxon>Pyraloidea</taxon>
        <taxon>Crambidae</taxon>
        <taxon>Crambinae</taxon>
        <taxon>Diatraea</taxon>
    </lineage>
</organism>
<feature type="region of interest" description="Disordered" evidence="5">
    <location>
        <begin position="753"/>
        <end position="789"/>
    </location>
</feature>
<dbReference type="CDD" id="cd00707">
    <property type="entry name" value="Pancreat_lipase_like"/>
    <property type="match status" value="1"/>
</dbReference>
<evidence type="ECO:0000313" key="9">
    <source>
        <dbReference type="Proteomes" id="UP001153714"/>
    </source>
</evidence>
<dbReference type="OrthoDB" id="199913at2759"/>
<reference evidence="8" key="2">
    <citation type="submission" date="2022-10" db="EMBL/GenBank/DDBJ databases">
        <authorList>
            <consortium name="ENA_rothamsted_submissions"/>
            <consortium name="culmorum"/>
            <person name="King R."/>
        </authorList>
    </citation>
    <scope>NUCLEOTIDE SEQUENCE</scope>
</reference>
<dbReference type="Proteomes" id="UP001153714">
    <property type="component" value="Chromosome 9"/>
</dbReference>
<dbReference type="InterPro" id="IPR000734">
    <property type="entry name" value="TAG_lipase"/>
</dbReference>
<keyword evidence="6" id="KW-0732">Signal</keyword>
<dbReference type="Pfam" id="PF00151">
    <property type="entry name" value="Lipase"/>
    <property type="match status" value="3"/>
</dbReference>
<reference evidence="8" key="1">
    <citation type="submission" date="2021-12" db="EMBL/GenBank/DDBJ databases">
        <authorList>
            <person name="King R."/>
        </authorList>
    </citation>
    <scope>NUCLEOTIDE SEQUENCE</scope>
</reference>
<dbReference type="EMBL" id="OU893340">
    <property type="protein sequence ID" value="CAG9796746.1"/>
    <property type="molecule type" value="Genomic_DNA"/>
</dbReference>
<dbReference type="InterPro" id="IPR033906">
    <property type="entry name" value="Lipase_N"/>
</dbReference>
<comment type="similarity">
    <text evidence="2 4">Belongs to the AB hydrolase superfamily. Lipase family.</text>
</comment>
<dbReference type="GO" id="GO:0016042">
    <property type="term" value="P:lipid catabolic process"/>
    <property type="evidence" value="ECO:0007669"/>
    <property type="project" value="TreeGrafter"/>
</dbReference>
<dbReference type="PANTHER" id="PTHR11610">
    <property type="entry name" value="LIPASE"/>
    <property type="match status" value="1"/>
</dbReference>
<dbReference type="PRINTS" id="PR00821">
    <property type="entry name" value="TAGLIPASE"/>
</dbReference>
<dbReference type="AlphaFoldDB" id="A0A9N9WKE7"/>
<dbReference type="InterPro" id="IPR029058">
    <property type="entry name" value="AB_hydrolase_fold"/>
</dbReference>
<dbReference type="InterPro" id="IPR013818">
    <property type="entry name" value="Lipase"/>
</dbReference>